<dbReference type="CDD" id="cd18186">
    <property type="entry name" value="BTB_POZ_ZBTB_KLHL-like"/>
    <property type="match status" value="1"/>
</dbReference>
<dbReference type="PROSITE" id="PS50097">
    <property type="entry name" value="BTB"/>
    <property type="match status" value="1"/>
</dbReference>
<dbReference type="Proteomes" id="UP000070544">
    <property type="component" value="Unassembled WGS sequence"/>
</dbReference>
<reference evidence="3 4" key="1">
    <citation type="journal article" date="2015" name="Genome Biol. Evol.">
        <title>Phylogenomic analyses indicate that early fungi evolved digesting cell walls of algal ancestors of land plants.</title>
        <authorList>
            <person name="Chang Y."/>
            <person name="Wang S."/>
            <person name="Sekimoto S."/>
            <person name="Aerts A.L."/>
            <person name="Choi C."/>
            <person name="Clum A."/>
            <person name="LaButti K.M."/>
            <person name="Lindquist E.A."/>
            <person name="Yee Ngan C."/>
            <person name="Ohm R.A."/>
            <person name="Salamov A.A."/>
            <person name="Grigoriev I.V."/>
            <person name="Spatafora J.W."/>
            <person name="Berbee M.L."/>
        </authorList>
    </citation>
    <scope>NUCLEOTIDE SEQUENCE [LARGE SCALE GENOMIC DNA]</scope>
    <source>
        <strain evidence="3 4">JEL478</strain>
    </source>
</reference>
<dbReference type="Pfam" id="PF00651">
    <property type="entry name" value="BTB"/>
    <property type="match status" value="1"/>
</dbReference>
<feature type="signal peptide" evidence="1">
    <location>
        <begin position="1"/>
        <end position="15"/>
    </location>
</feature>
<proteinExistence type="predicted"/>
<protein>
    <recommendedName>
        <fullName evidence="2">BTB domain-containing protein</fullName>
    </recommendedName>
</protein>
<evidence type="ECO:0000313" key="3">
    <source>
        <dbReference type="EMBL" id="KXS19503.1"/>
    </source>
</evidence>
<accession>A0A139ASH6</accession>
<dbReference type="AlphaFoldDB" id="A0A139ASH6"/>
<dbReference type="OrthoDB" id="6359816at2759"/>
<keyword evidence="1" id="KW-0732">Signal</keyword>
<feature type="domain" description="BTB" evidence="2">
    <location>
        <begin position="234"/>
        <end position="296"/>
    </location>
</feature>
<organism evidence="3 4">
    <name type="scientific">Gonapodya prolifera (strain JEL478)</name>
    <name type="common">Monoblepharis prolifera</name>
    <dbReference type="NCBI Taxonomy" id="1344416"/>
    <lineage>
        <taxon>Eukaryota</taxon>
        <taxon>Fungi</taxon>
        <taxon>Fungi incertae sedis</taxon>
        <taxon>Chytridiomycota</taxon>
        <taxon>Chytridiomycota incertae sedis</taxon>
        <taxon>Monoblepharidomycetes</taxon>
        <taxon>Monoblepharidales</taxon>
        <taxon>Gonapodyaceae</taxon>
        <taxon>Gonapodya</taxon>
    </lineage>
</organism>
<sequence>MTLATLGALMVFVEGSELWSHVVSRGDGTRADLLTPTRQDGGETLTRHKVTEMRILIYNFVFEMDVGEGSPPPNTYSKHFKIGKHIFALMLHGDPRGVYLVPRTVTDNVCLKYRIRILPSPKEEPLFTYNIQRTFLKDKRDDWGQCLGDDWNTIESKLQGREQRFHIGLQIYDHPELRELVASHGAQRVLSLPVILPGLTSFVTVPKKDEMPFSLWSPPTLAKVRWHLRAAQTGDFKQALEQISSLSAATVVLAANNDYFAGLFTNQCEETTSGKLDAKEYNAAVLKDLLSFVYTGVLARCWDSHQLQKLKQQNASTLCSNTSLNISKVMAHDSWRESFLPFAAQSEVKDITSVLWTKLGELVDKKT</sequence>
<dbReference type="InterPro" id="IPR011333">
    <property type="entry name" value="SKP1/BTB/POZ_sf"/>
</dbReference>
<feature type="chain" id="PRO_5012045769" description="BTB domain-containing protein" evidence="1">
    <location>
        <begin position="16"/>
        <end position="367"/>
    </location>
</feature>
<name>A0A139ASH6_GONPJ</name>
<dbReference type="EMBL" id="KQ965738">
    <property type="protein sequence ID" value="KXS19503.1"/>
    <property type="molecule type" value="Genomic_DNA"/>
</dbReference>
<gene>
    <name evidence="3" type="ORF">M427DRAFT_506464</name>
</gene>
<evidence type="ECO:0000256" key="1">
    <source>
        <dbReference type="SAM" id="SignalP"/>
    </source>
</evidence>
<dbReference type="SUPFAM" id="SSF54695">
    <property type="entry name" value="POZ domain"/>
    <property type="match status" value="1"/>
</dbReference>
<evidence type="ECO:0000313" key="4">
    <source>
        <dbReference type="Proteomes" id="UP000070544"/>
    </source>
</evidence>
<dbReference type="Gene3D" id="3.30.710.10">
    <property type="entry name" value="Potassium Channel Kv1.1, Chain A"/>
    <property type="match status" value="1"/>
</dbReference>
<keyword evidence="4" id="KW-1185">Reference proteome</keyword>
<dbReference type="InterPro" id="IPR000210">
    <property type="entry name" value="BTB/POZ_dom"/>
</dbReference>
<evidence type="ECO:0000259" key="2">
    <source>
        <dbReference type="PROSITE" id="PS50097"/>
    </source>
</evidence>